<keyword evidence="4" id="KW-0813">Transport</keyword>
<dbReference type="InterPro" id="IPR048320">
    <property type="entry name" value="COG3_N"/>
</dbReference>
<evidence type="ECO:0000313" key="12">
    <source>
        <dbReference type="EMBL" id="EDQ91490.1"/>
    </source>
</evidence>
<proteinExistence type="inferred from homology"/>
<feature type="region of interest" description="Disordered" evidence="9">
    <location>
        <begin position="746"/>
        <end position="819"/>
    </location>
</feature>
<keyword evidence="5" id="KW-0653">Protein transport</keyword>
<evidence type="ECO:0000256" key="8">
    <source>
        <dbReference type="ARBA" id="ARBA00031339"/>
    </source>
</evidence>
<dbReference type="AlphaFoldDB" id="A9UTG6"/>
<comment type="subcellular location">
    <subcellularLocation>
        <location evidence="1">Golgi apparatus membrane</location>
        <topology evidence="1">Peripheral membrane protein</topology>
    </subcellularLocation>
</comment>
<feature type="compositionally biased region" description="Polar residues" evidence="9">
    <location>
        <begin position="810"/>
        <end position="819"/>
    </location>
</feature>
<dbReference type="GO" id="GO:0006891">
    <property type="term" value="P:intra-Golgi vesicle-mediated transport"/>
    <property type="evidence" value="ECO:0000318"/>
    <property type="project" value="GO_Central"/>
</dbReference>
<evidence type="ECO:0000256" key="1">
    <source>
        <dbReference type="ARBA" id="ARBA00004395"/>
    </source>
</evidence>
<dbReference type="FunCoup" id="A9UTG6">
    <property type="interactions" value="1542"/>
</dbReference>
<dbReference type="STRING" id="81824.A9UTG6"/>
<feature type="domain" description="Conserved oligomeric Golgi complex subunit 3 C-terminal" evidence="11">
    <location>
        <begin position="323"/>
        <end position="557"/>
    </location>
</feature>
<evidence type="ECO:0000256" key="2">
    <source>
        <dbReference type="ARBA" id="ARBA00009936"/>
    </source>
</evidence>
<name>A9UTG6_MONBE</name>
<dbReference type="GO" id="GO:0000139">
    <property type="term" value="C:Golgi membrane"/>
    <property type="evidence" value="ECO:0007669"/>
    <property type="project" value="UniProtKB-SubCell"/>
</dbReference>
<dbReference type="GeneID" id="5889201"/>
<evidence type="ECO:0000256" key="6">
    <source>
        <dbReference type="ARBA" id="ARBA00023034"/>
    </source>
</evidence>
<dbReference type="GO" id="GO:0006886">
    <property type="term" value="P:intracellular protein transport"/>
    <property type="evidence" value="ECO:0007669"/>
    <property type="project" value="InterPro"/>
</dbReference>
<dbReference type="InterPro" id="IPR007265">
    <property type="entry name" value="COG_su3"/>
</dbReference>
<dbReference type="InParanoid" id="A9UTG6"/>
<dbReference type="RefSeq" id="XP_001743912.1">
    <property type="nucleotide sequence ID" value="XM_001743860.1"/>
</dbReference>
<organism evidence="12 13">
    <name type="scientific">Monosiga brevicollis</name>
    <name type="common">Choanoflagellate</name>
    <dbReference type="NCBI Taxonomy" id="81824"/>
    <lineage>
        <taxon>Eukaryota</taxon>
        <taxon>Choanoflagellata</taxon>
        <taxon>Craspedida</taxon>
        <taxon>Salpingoecidae</taxon>
        <taxon>Monosiga</taxon>
    </lineage>
</organism>
<dbReference type="GO" id="GO:0017119">
    <property type="term" value="C:Golgi transport complex"/>
    <property type="evidence" value="ECO:0000318"/>
    <property type="project" value="GO_Central"/>
</dbReference>
<keyword evidence="6" id="KW-0333">Golgi apparatus</keyword>
<dbReference type="PANTHER" id="PTHR13302">
    <property type="entry name" value="CONSERVED OLIGOMERIC GOLGI COMPLEX COMPONENT 3"/>
    <property type="match status" value="1"/>
</dbReference>
<dbReference type="GO" id="GO:0007030">
    <property type="term" value="P:Golgi organization"/>
    <property type="evidence" value="ECO:0000318"/>
    <property type="project" value="GO_Central"/>
</dbReference>
<dbReference type="InterPro" id="IPR048685">
    <property type="entry name" value="COG3_C"/>
</dbReference>
<evidence type="ECO:0000259" key="10">
    <source>
        <dbReference type="Pfam" id="PF04136"/>
    </source>
</evidence>
<dbReference type="Pfam" id="PF20671">
    <property type="entry name" value="COG3_C"/>
    <property type="match status" value="1"/>
</dbReference>
<evidence type="ECO:0000256" key="4">
    <source>
        <dbReference type="ARBA" id="ARBA00022448"/>
    </source>
</evidence>
<evidence type="ECO:0000256" key="7">
    <source>
        <dbReference type="ARBA" id="ARBA00023136"/>
    </source>
</evidence>
<evidence type="ECO:0000313" key="13">
    <source>
        <dbReference type="Proteomes" id="UP000001357"/>
    </source>
</evidence>
<dbReference type="Pfam" id="PF04136">
    <property type="entry name" value="COG3_N"/>
    <property type="match status" value="1"/>
</dbReference>
<reference evidence="12 13" key="1">
    <citation type="journal article" date="2008" name="Nature">
        <title>The genome of the choanoflagellate Monosiga brevicollis and the origin of metazoans.</title>
        <authorList>
            <consortium name="JGI Sequencing"/>
            <person name="King N."/>
            <person name="Westbrook M.J."/>
            <person name="Young S.L."/>
            <person name="Kuo A."/>
            <person name="Abedin M."/>
            <person name="Chapman J."/>
            <person name="Fairclough S."/>
            <person name="Hellsten U."/>
            <person name="Isogai Y."/>
            <person name="Letunic I."/>
            <person name="Marr M."/>
            <person name="Pincus D."/>
            <person name="Putnam N."/>
            <person name="Rokas A."/>
            <person name="Wright K.J."/>
            <person name="Zuzow R."/>
            <person name="Dirks W."/>
            <person name="Good M."/>
            <person name="Goodstein D."/>
            <person name="Lemons D."/>
            <person name="Li W."/>
            <person name="Lyons J.B."/>
            <person name="Morris A."/>
            <person name="Nichols S."/>
            <person name="Richter D.J."/>
            <person name="Salamov A."/>
            <person name="Bork P."/>
            <person name="Lim W.A."/>
            <person name="Manning G."/>
            <person name="Miller W.T."/>
            <person name="McGinnis W."/>
            <person name="Shapiro H."/>
            <person name="Tjian R."/>
            <person name="Grigoriev I.V."/>
            <person name="Rokhsar D."/>
        </authorList>
    </citation>
    <scope>NUCLEOTIDE SEQUENCE [LARGE SCALE GENOMIC DNA]</scope>
    <source>
        <strain evidence="13">MX1 / ATCC 50154</strain>
    </source>
</reference>
<keyword evidence="7" id="KW-0472">Membrane</keyword>
<feature type="compositionally biased region" description="Low complexity" evidence="9">
    <location>
        <begin position="65"/>
        <end position="80"/>
    </location>
</feature>
<evidence type="ECO:0000256" key="9">
    <source>
        <dbReference type="SAM" id="MobiDB-lite"/>
    </source>
</evidence>
<feature type="domain" description="Conserved oligomeric Golgi complex subunit 3 N-terminal" evidence="10">
    <location>
        <begin position="114"/>
        <end position="257"/>
    </location>
</feature>
<dbReference type="PANTHER" id="PTHR13302:SF8">
    <property type="entry name" value="CONSERVED OLIGOMERIC GOLGI COMPLEX SUBUNIT 3"/>
    <property type="match status" value="1"/>
</dbReference>
<gene>
    <name evidence="12" type="ORF">MONBRDRAFT_31482</name>
</gene>
<evidence type="ECO:0000256" key="3">
    <source>
        <dbReference type="ARBA" id="ARBA00020976"/>
    </source>
</evidence>
<keyword evidence="13" id="KW-1185">Reference proteome</keyword>
<dbReference type="Proteomes" id="UP000001357">
    <property type="component" value="Unassembled WGS sequence"/>
</dbReference>
<sequence length="819" mass="91332">MAHNSASLRELLSKWDARDDSVLAPLTADDQNSVLDLVNLSTKRPLPDLPIETTTNEPQNPSDPAPSAAETPEEPTPTVTAAPDQAIETTHQFFAWFDQLEAAQIEQQTRRHTEYQAYLLQCQATCEALLQEIDNTATFLETLRQLHASASTKTTALHTACDRLLQEQTSLETFAQAIQQRLAFFTEFEAIAKKLSSPTFSVLSDQFLPLLGRIDEILGFLQQHPEYKDASTYHGRFKQLHSKALAIIRAHVTNTLKTATQSVQMQQQGAEHADAAAGESFTLFYGKFRIHAPRIRTLVEELERRRATAPDYEPVLDADLEVEYKSDLTGFVRAASAYIASYQKRACGNEHQLFSHFFPTRNAGFTQLIDSLSRLLYDAARPQFFRREIDLNALVDLCHMLRMEMSMNTADYFGAFRDVLLELFQDAQQRLIYKAENYMDLYIRGFSPTKADLNYPERLEVATDEPQSMWYRPVVQALTLLSKLYTSIEKTVCEGIAREILYAALDTLEEGFRLLKGQEDSINAHLFYIKHLLVLREQLAPFKVDFSSIETEVDFSSTREAAFGLLAQGSAIFRLDSENALLNFLVKGTPVIVKNQRDARRDIDEKLRTMCHDFINIVVQALTSPLASFRIQAKAFASSSQGKTKLSNQGFASPAALSRLFAEQQQTLHDQLHRVARLLDLYLGNSQDAAAILFRPVQGQVLTLYGEVLTLLQASCDAEHLAQVEGLPILEEVKLSVILPSLAKTEPAAATSTSIQGEAVAPESKSKPKPKPEPEPEPERSEPDLKHEETEESNGSIAAPTEASDAVDGSQASSSAPTA</sequence>
<dbReference type="eggNOG" id="KOG2604">
    <property type="taxonomic scope" value="Eukaryota"/>
</dbReference>
<dbReference type="KEGG" id="mbr:MONBRDRAFT_31482"/>
<dbReference type="OMA" id="DEFELWG"/>
<protein>
    <recommendedName>
        <fullName evidence="3">Conserved oligomeric Golgi complex subunit 3</fullName>
    </recommendedName>
    <alternativeName>
        <fullName evidence="8">Component of oligomeric Golgi complex 3</fullName>
    </alternativeName>
</protein>
<feature type="region of interest" description="Disordered" evidence="9">
    <location>
        <begin position="39"/>
        <end position="80"/>
    </location>
</feature>
<evidence type="ECO:0000259" key="11">
    <source>
        <dbReference type="Pfam" id="PF20671"/>
    </source>
</evidence>
<comment type="similarity">
    <text evidence="2">Belongs to the COG3 family.</text>
</comment>
<evidence type="ECO:0000256" key="5">
    <source>
        <dbReference type="ARBA" id="ARBA00022927"/>
    </source>
</evidence>
<feature type="compositionally biased region" description="Basic and acidic residues" evidence="9">
    <location>
        <begin position="764"/>
        <end position="789"/>
    </location>
</feature>
<dbReference type="GO" id="GO:0005801">
    <property type="term" value="C:cis-Golgi network"/>
    <property type="evidence" value="ECO:0007669"/>
    <property type="project" value="InterPro"/>
</dbReference>
<accession>A9UTG6</accession>
<dbReference type="EMBL" id="CH991545">
    <property type="protein sequence ID" value="EDQ91490.1"/>
    <property type="molecule type" value="Genomic_DNA"/>
</dbReference>